<dbReference type="SUPFAM" id="SSF48498">
    <property type="entry name" value="Tetracyclin repressor-like, C-terminal domain"/>
    <property type="match status" value="1"/>
</dbReference>
<name>A0A317L2H3_9BACI</name>
<evidence type="ECO:0000259" key="6">
    <source>
        <dbReference type="PROSITE" id="PS50977"/>
    </source>
</evidence>
<keyword evidence="4" id="KW-0804">Transcription</keyword>
<gene>
    <name evidence="7" type="ORF">DLJ74_05525</name>
</gene>
<proteinExistence type="predicted"/>
<keyword evidence="1" id="KW-0678">Repressor</keyword>
<protein>
    <submittedName>
        <fullName evidence="7">TetR family transcriptional regulator</fullName>
    </submittedName>
</protein>
<organism evidence="7 8">
    <name type="scientific">Gracilibacillus dipsosauri</name>
    <dbReference type="NCBI Taxonomy" id="178340"/>
    <lineage>
        <taxon>Bacteria</taxon>
        <taxon>Bacillati</taxon>
        <taxon>Bacillota</taxon>
        <taxon>Bacilli</taxon>
        <taxon>Bacillales</taxon>
        <taxon>Bacillaceae</taxon>
        <taxon>Gracilibacillus</taxon>
    </lineage>
</organism>
<dbReference type="AlphaFoldDB" id="A0A317L2H3"/>
<reference evidence="7 8" key="1">
    <citation type="submission" date="2018-05" db="EMBL/GenBank/DDBJ databases">
        <title>Genomic analysis of Gracilibacillus dipsosauri DD1 reveals novel features of a salt-tolerant amylase.</title>
        <authorList>
            <person name="Deutch C.E."/>
            <person name="Yang S."/>
        </authorList>
    </citation>
    <scope>NUCLEOTIDE SEQUENCE [LARGE SCALE GENOMIC DNA]</scope>
    <source>
        <strain evidence="7 8">DD1</strain>
    </source>
</reference>
<evidence type="ECO:0000256" key="3">
    <source>
        <dbReference type="ARBA" id="ARBA00023125"/>
    </source>
</evidence>
<evidence type="ECO:0000313" key="8">
    <source>
        <dbReference type="Proteomes" id="UP000245624"/>
    </source>
</evidence>
<dbReference type="InterPro" id="IPR009057">
    <property type="entry name" value="Homeodomain-like_sf"/>
</dbReference>
<dbReference type="InterPro" id="IPR036271">
    <property type="entry name" value="Tet_transcr_reg_TetR-rel_C_sf"/>
</dbReference>
<evidence type="ECO:0000256" key="5">
    <source>
        <dbReference type="PROSITE-ProRule" id="PRU00335"/>
    </source>
</evidence>
<evidence type="ECO:0000256" key="4">
    <source>
        <dbReference type="ARBA" id="ARBA00023163"/>
    </source>
</evidence>
<dbReference type="Gene3D" id="1.10.357.10">
    <property type="entry name" value="Tetracycline Repressor, domain 2"/>
    <property type="match status" value="1"/>
</dbReference>
<sequence>MPKKVDIVERRNQIAQATWQVILKKGIDKASIQNIAAEANMSVGLIQHNFSSKAQLIHYAMKLVLDRMEQRAMGRLNAFTGTKENKLRRLMKFLIPTSHEEMMEARVWIAFLGNSFNDPKLLELKEEMDRYSRKLITIILELMTELGYLGHQHNRDLELEFLYAFIDGLVIHAIQAPQQYTNEKMDQLIEHYLQEKMGNHADG</sequence>
<dbReference type="InterPro" id="IPR050624">
    <property type="entry name" value="HTH-type_Tx_Regulator"/>
</dbReference>
<dbReference type="Pfam" id="PF13977">
    <property type="entry name" value="TetR_C_6"/>
    <property type="match status" value="1"/>
</dbReference>
<keyword evidence="2" id="KW-0805">Transcription regulation</keyword>
<dbReference type="PANTHER" id="PTHR43479">
    <property type="entry name" value="ACREF/ENVCD OPERON REPRESSOR-RELATED"/>
    <property type="match status" value="1"/>
</dbReference>
<feature type="domain" description="HTH tetR-type" evidence="6">
    <location>
        <begin position="8"/>
        <end position="68"/>
    </location>
</feature>
<dbReference type="Proteomes" id="UP000245624">
    <property type="component" value="Unassembled WGS sequence"/>
</dbReference>
<dbReference type="PROSITE" id="PS50977">
    <property type="entry name" value="HTH_TETR_2"/>
    <property type="match status" value="1"/>
</dbReference>
<dbReference type="RefSeq" id="WP_109983673.1">
    <property type="nucleotide sequence ID" value="NZ_QGTD01000005.1"/>
</dbReference>
<dbReference type="SUPFAM" id="SSF46689">
    <property type="entry name" value="Homeodomain-like"/>
    <property type="match status" value="1"/>
</dbReference>
<accession>A0A317L2H3</accession>
<dbReference type="EMBL" id="QGTD01000005">
    <property type="protein sequence ID" value="PWU69434.1"/>
    <property type="molecule type" value="Genomic_DNA"/>
</dbReference>
<dbReference type="GO" id="GO:0003677">
    <property type="term" value="F:DNA binding"/>
    <property type="evidence" value="ECO:0007669"/>
    <property type="project" value="UniProtKB-UniRule"/>
</dbReference>
<keyword evidence="8" id="KW-1185">Reference proteome</keyword>
<evidence type="ECO:0000256" key="1">
    <source>
        <dbReference type="ARBA" id="ARBA00022491"/>
    </source>
</evidence>
<dbReference type="Pfam" id="PF00440">
    <property type="entry name" value="TetR_N"/>
    <property type="match status" value="1"/>
</dbReference>
<dbReference type="InterPro" id="IPR039538">
    <property type="entry name" value="BetI_C"/>
</dbReference>
<comment type="caution">
    <text evidence="7">The sequence shown here is derived from an EMBL/GenBank/DDBJ whole genome shotgun (WGS) entry which is preliminary data.</text>
</comment>
<dbReference type="InterPro" id="IPR001647">
    <property type="entry name" value="HTH_TetR"/>
</dbReference>
<evidence type="ECO:0000313" key="7">
    <source>
        <dbReference type="EMBL" id="PWU69434.1"/>
    </source>
</evidence>
<feature type="DNA-binding region" description="H-T-H motif" evidence="5">
    <location>
        <begin position="31"/>
        <end position="50"/>
    </location>
</feature>
<dbReference type="PANTHER" id="PTHR43479:SF11">
    <property type="entry name" value="ACREF_ENVCD OPERON REPRESSOR-RELATED"/>
    <property type="match status" value="1"/>
</dbReference>
<dbReference type="OrthoDB" id="9816296at2"/>
<evidence type="ECO:0000256" key="2">
    <source>
        <dbReference type="ARBA" id="ARBA00023015"/>
    </source>
</evidence>
<keyword evidence="3 5" id="KW-0238">DNA-binding</keyword>